<keyword evidence="9" id="KW-1185">Reference proteome</keyword>
<protein>
    <recommendedName>
        <fullName evidence="3">dihydrolipoyllysine-residue succinyltransferase</fullName>
        <ecNumber evidence="3">2.3.1.61</ecNumber>
    </recommendedName>
</protein>
<reference evidence="8 9" key="1">
    <citation type="journal article" date="2024" name="G3 (Bethesda)">
        <title>Genome assembly of Hibiscus sabdariffa L. provides insights into metabolisms of medicinal natural products.</title>
        <authorList>
            <person name="Kim T."/>
        </authorList>
    </citation>
    <scope>NUCLEOTIDE SEQUENCE [LARGE SCALE GENOMIC DNA]</scope>
    <source>
        <strain evidence="8">TK-2024</strain>
        <tissue evidence="8">Old leaves</tissue>
    </source>
</reference>
<dbReference type="InterPro" id="IPR023213">
    <property type="entry name" value="CAT-like_dom_sf"/>
</dbReference>
<dbReference type="Pfam" id="PF00198">
    <property type="entry name" value="2-oxoacid_dh"/>
    <property type="match status" value="2"/>
</dbReference>
<sequence>MLTTFNEVDMTNMINLCFGYKDAFAEKHGVKLEFMSRFVKEVVSTLQHQPIVNAIIDRDDIIYRNYIDIIIAISTLKGLVVPVVGDAEKMKFVEIENMINSLAKKATDGTISIDEMVGGSLTISNSGVYRLSEPMVVGGNVVPRPLMYIALTYDHRLIDGRKVVFFLCHIKDVNALADSHGNVAMRGLIDKLVQLKEGEIATYLKLTLWSSTQKKG</sequence>
<name>A0ABR2SJH0_9ROSI</name>
<keyword evidence="4" id="KW-0816">Tricarboxylic acid cycle</keyword>
<evidence type="ECO:0000313" key="8">
    <source>
        <dbReference type="EMBL" id="KAK9025103.1"/>
    </source>
</evidence>
<organism evidence="8 9">
    <name type="scientific">Hibiscus sabdariffa</name>
    <name type="common">roselle</name>
    <dbReference type="NCBI Taxonomy" id="183260"/>
    <lineage>
        <taxon>Eukaryota</taxon>
        <taxon>Viridiplantae</taxon>
        <taxon>Streptophyta</taxon>
        <taxon>Embryophyta</taxon>
        <taxon>Tracheophyta</taxon>
        <taxon>Spermatophyta</taxon>
        <taxon>Magnoliopsida</taxon>
        <taxon>eudicotyledons</taxon>
        <taxon>Gunneridae</taxon>
        <taxon>Pentapetalae</taxon>
        <taxon>rosids</taxon>
        <taxon>malvids</taxon>
        <taxon>Malvales</taxon>
        <taxon>Malvaceae</taxon>
        <taxon>Malvoideae</taxon>
        <taxon>Hibiscus</taxon>
    </lineage>
</organism>
<comment type="caution">
    <text evidence="8">The sequence shown here is derived from an EMBL/GenBank/DDBJ whole genome shotgun (WGS) entry which is preliminary data.</text>
</comment>
<dbReference type="Proteomes" id="UP001396334">
    <property type="component" value="Unassembled WGS sequence"/>
</dbReference>
<proteinExistence type="predicted"/>
<dbReference type="EMBL" id="JBBPBN010000014">
    <property type="protein sequence ID" value="KAK9025103.1"/>
    <property type="molecule type" value="Genomic_DNA"/>
</dbReference>
<comment type="pathway">
    <text evidence="2">Amino-acid degradation; L-lysine degradation via saccharopine pathway; glutaryl-CoA from L-lysine: step 6/6.</text>
</comment>
<dbReference type="SUPFAM" id="SSF52777">
    <property type="entry name" value="CoA-dependent acyltransferases"/>
    <property type="match status" value="1"/>
</dbReference>
<dbReference type="PANTHER" id="PTHR43416">
    <property type="entry name" value="DIHYDROLIPOYLLYSINE-RESIDUE SUCCINYLTRANSFERASE COMPONENT OF 2-OXOGLUTARATE DEHYDROGENASE COMPLEX, MITOCHONDRIAL-RELATED"/>
    <property type="match status" value="1"/>
</dbReference>
<evidence type="ECO:0000256" key="2">
    <source>
        <dbReference type="ARBA" id="ARBA00005145"/>
    </source>
</evidence>
<dbReference type="InterPro" id="IPR050537">
    <property type="entry name" value="2-oxoacid_dehydrogenase"/>
</dbReference>
<accession>A0ABR2SJH0</accession>
<evidence type="ECO:0000256" key="4">
    <source>
        <dbReference type="ARBA" id="ARBA00022532"/>
    </source>
</evidence>
<evidence type="ECO:0000313" key="9">
    <source>
        <dbReference type="Proteomes" id="UP001396334"/>
    </source>
</evidence>
<dbReference type="InterPro" id="IPR001078">
    <property type="entry name" value="2-oxoacid_DH_actylTfrase"/>
</dbReference>
<evidence type="ECO:0000256" key="3">
    <source>
        <dbReference type="ARBA" id="ARBA00012945"/>
    </source>
</evidence>
<comment type="cofactor">
    <cofactor evidence="1">
        <name>(R)-lipoate</name>
        <dbReference type="ChEBI" id="CHEBI:83088"/>
    </cofactor>
</comment>
<feature type="domain" description="2-oxoacid dehydrogenase acyltransferase catalytic" evidence="7">
    <location>
        <begin position="2"/>
        <end position="129"/>
    </location>
</feature>
<keyword evidence="6" id="KW-0012">Acyltransferase</keyword>
<gene>
    <name evidence="8" type="ORF">V6N11_065000</name>
</gene>
<evidence type="ECO:0000256" key="1">
    <source>
        <dbReference type="ARBA" id="ARBA00001938"/>
    </source>
</evidence>
<dbReference type="Gene3D" id="3.30.559.10">
    <property type="entry name" value="Chloramphenicol acetyltransferase-like domain"/>
    <property type="match status" value="1"/>
</dbReference>
<evidence type="ECO:0000259" key="7">
    <source>
        <dbReference type="Pfam" id="PF00198"/>
    </source>
</evidence>
<feature type="domain" description="2-oxoacid dehydrogenase acyltransferase catalytic" evidence="7">
    <location>
        <begin position="133"/>
        <end position="172"/>
    </location>
</feature>
<keyword evidence="5" id="KW-0808">Transferase</keyword>
<dbReference type="PANTHER" id="PTHR43416:SF41">
    <property type="entry name" value="DIHYDROLIPOYLLYSINE-RESIDUE SUCCINYLTRANSFERASE COMPONENT OF 2-OXOGLUTARATE DEHYDROGENASE COMPLEX 2, MITOCHONDRIAL"/>
    <property type="match status" value="1"/>
</dbReference>
<evidence type="ECO:0000256" key="6">
    <source>
        <dbReference type="ARBA" id="ARBA00023315"/>
    </source>
</evidence>
<evidence type="ECO:0000256" key="5">
    <source>
        <dbReference type="ARBA" id="ARBA00022679"/>
    </source>
</evidence>
<dbReference type="EC" id="2.3.1.61" evidence="3"/>